<proteinExistence type="predicted"/>
<name>A0A1V9ZK51_ACHHY</name>
<dbReference type="Proteomes" id="UP000243579">
    <property type="component" value="Unassembled WGS sequence"/>
</dbReference>
<dbReference type="OrthoDB" id="74130at2759"/>
<keyword evidence="2" id="KW-1185">Reference proteome</keyword>
<evidence type="ECO:0000313" key="1">
    <source>
        <dbReference type="EMBL" id="OQR98356.1"/>
    </source>
</evidence>
<gene>
    <name evidence="1" type="ORF">ACHHYP_08729</name>
</gene>
<organism evidence="1 2">
    <name type="scientific">Achlya hypogyna</name>
    <name type="common">Oomycete</name>
    <name type="synonym">Protoachlya hypogyna</name>
    <dbReference type="NCBI Taxonomy" id="1202772"/>
    <lineage>
        <taxon>Eukaryota</taxon>
        <taxon>Sar</taxon>
        <taxon>Stramenopiles</taxon>
        <taxon>Oomycota</taxon>
        <taxon>Saprolegniomycetes</taxon>
        <taxon>Saprolegniales</taxon>
        <taxon>Achlyaceae</taxon>
        <taxon>Achlya</taxon>
    </lineage>
</organism>
<dbReference type="AlphaFoldDB" id="A0A1V9ZK51"/>
<accession>A0A1V9ZK51</accession>
<reference evidence="1 2" key="1">
    <citation type="journal article" date="2014" name="Genome Biol. Evol.">
        <title>The secreted proteins of Achlya hypogyna and Thraustotheca clavata identify the ancestral oomycete secretome and reveal gene acquisitions by horizontal gene transfer.</title>
        <authorList>
            <person name="Misner I."/>
            <person name="Blouin N."/>
            <person name="Leonard G."/>
            <person name="Richards T.A."/>
            <person name="Lane C.E."/>
        </authorList>
    </citation>
    <scope>NUCLEOTIDE SEQUENCE [LARGE SCALE GENOMIC DNA]</scope>
    <source>
        <strain evidence="1 2">ATCC 48635</strain>
    </source>
</reference>
<sequence>MASNIPDTLRCKYTYKPCFNPRTTKKNGDLHMLCAFHRDRANEVQKTHAKKRKQLKALEQRVLMDTSAHEVGGMDPLELQYLEALLREYDVARAVASSTTTETTMTDEEYAILFELF</sequence>
<dbReference type="EMBL" id="JNBR01000086">
    <property type="protein sequence ID" value="OQR98356.1"/>
    <property type="molecule type" value="Genomic_DNA"/>
</dbReference>
<evidence type="ECO:0000313" key="2">
    <source>
        <dbReference type="Proteomes" id="UP000243579"/>
    </source>
</evidence>
<comment type="caution">
    <text evidence="1">The sequence shown here is derived from an EMBL/GenBank/DDBJ whole genome shotgun (WGS) entry which is preliminary data.</text>
</comment>
<protein>
    <submittedName>
        <fullName evidence="1">Uncharacterized protein</fullName>
    </submittedName>
</protein>